<sequence length="101" mass="11517">MVNECQLVLLPHVGDQPINARLMGGDLRVGVEVEKGEEDGLFTREGVMKAVRLVMEDDSEIGKEIRTKHSEWREFLLREGLESSYFDDLFIGCNAFWSINT</sequence>
<accession>A0AAW2INC8</accession>
<name>A0AAW2INC8_9LAMI</name>
<reference evidence="1" key="1">
    <citation type="submission" date="2020-06" db="EMBL/GenBank/DDBJ databases">
        <authorList>
            <person name="Li T."/>
            <person name="Hu X."/>
            <person name="Zhang T."/>
            <person name="Song X."/>
            <person name="Zhang H."/>
            <person name="Dai N."/>
            <person name="Sheng W."/>
            <person name="Hou X."/>
            <person name="Wei L."/>
        </authorList>
    </citation>
    <scope>NUCLEOTIDE SEQUENCE</scope>
    <source>
        <strain evidence="1">G01</strain>
        <tissue evidence="1">Leaf</tissue>
    </source>
</reference>
<dbReference type="SUPFAM" id="SSF53756">
    <property type="entry name" value="UDP-Glycosyltransferase/glycogen phosphorylase"/>
    <property type="match status" value="1"/>
</dbReference>
<comment type="caution">
    <text evidence="1">The sequence shown here is derived from an EMBL/GenBank/DDBJ whole genome shotgun (WGS) entry which is preliminary data.</text>
</comment>
<gene>
    <name evidence="1" type="ORF">Sangu_2862800</name>
</gene>
<protein>
    <submittedName>
        <fullName evidence="1">Cyanidin 3-O-galactoside 2''-O-xylosyltransferase FGGT1</fullName>
    </submittedName>
</protein>
<dbReference type="GO" id="GO:0035251">
    <property type="term" value="F:UDP-glucosyltransferase activity"/>
    <property type="evidence" value="ECO:0007669"/>
    <property type="project" value="InterPro"/>
</dbReference>
<organism evidence="1">
    <name type="scientific">Sesamum angustifolium</name>
    <dbReference type="NCBI Taxonomy" id="2727405"/>
    <lineage>
        <taxon>Eukaryota</taxon>
        <taxon>Viridiplantae</taxon>
        <taxon>Streptophyta</taxon>
        <taxon>Embryophyta</taxon>
        <taxon>Tracheophyta</taxon>
        <taxon>Spermatophyta</taxon>
        <taxon>Magnoliopsida</taxon>
        <taxon>eudicotyledons</taxon>
        <taxon>Gunneridae</taxon>
        <taxon>Pentapetalae</taxon>
        <taxon>asterids</taxon>
        <taxon>lamiids</taxon>
        <taxon>Lamiales</taxon>
        <taxon>Pedaliaceae</taxon>
        <taxon>Sesamum</taxon>
    </lineage>
</organism>
<dbReference type="PANTHER" id="PTHR48049">
    <property type="entry name" value="GLYCOSYLTRANSFERASE"/>
    <property type="match status" value="1"/>
</dbReference>
<dbReference type="AlphaFoldDB" id="A0AAW2INC8"/>
<dbReference type="InterPro" id="IPR050481">
    <property type="entry name" value="UDP-glycosyltransf_plant"/>
</dbReference>
<dbReference type="Gene3D" id="3.40.50.2000">
    <property type="entry name" value="Glycogen Phosphorylase B"/>
    <property type="match status" value="1"/>
</dbReference>
<proteinExistence type="predicted"/>
<dbReference type="PANTHER" id="PTHR48049:SF34">
    <property type="entry name" value="UDP-GLYCOSYLTRANSFERASE 79B30-LIKE"/>
    <property type="match status" value="1"/>
</dbReference>
<dbReference type="EMBL" id="JACGWK010001690">
    <property type="protein sequence ID" value="KAL0283889.1"/>
    <property type="molecule type" value="Genomic_DNA"/>
</dbReference>
<reference evidence="1" key="2">
    <citation type="journal article" date="2024" name="Plant">
        <title>Genomic evolution and insights into agronomic trait innovations of Sesamum species.</title>
        <authorList>
            <person name="Miao H."/>
            <person name="Wang L."/>
            <person name="Qu L."/>
            <person name="Liu H."/>
            <person name="Sun Y."/>
            <person name="Le M."/>
            <person name="Wang Q."/>
            <person name="Wei S."/>
            <person name="Zheng Y."/>
            <person name="Lin W."/>
            <person name="Duan Y."/>
            <person name="Cao H."/>
            <person name="Xiong S."/>
            <person name="Wang X."/>
            <person name="Wei L."/>
            <person name="Li C."/>
            <person name="Ma Q."/>
            <person name="Ju M."/>
            <person name="Zhao R."/>
            <person name="Li G."/>
            <person name="Mu C."/>
            <person name="Tian Q."/>
            <person name="Mei H."/>
            <person name="Zhang T."/>
            <person name="Gao T."/>
            <person name="Zhang H."/>
        </authorList>
    </citation>
    <scope>NUCLEOTIDE SEQUENCE</scope>
    <source>
        <strain evidence="1">G01</strain>
    </source>
</reference>
<evidence type="ECO:0000313" key="1">
    <source>
        <dbReference type="EMBL" id="KAL0283889.1"/>
    </source>
</evidence>